<name>A0A0K2T6S7_LEPSM</name>
<keyword evidence="9" id="KW-0675">Receptor</keyword>
<evidence type="ECO:0000256" key="2">
    <source>
        <dbReference type="ARBA" id="ARBA00022692"/>
    </source>
</evidence>
<comment type="subcellular location">
    <subcellularLocation>
        <location evidence="1">Membrane</location>
        <topology evidence="1">Multi-pass membrane protein</topology>
    </subcellularLocation>
</comment>
<dbReference type="InterPro" id="IPR009637">
    <property type="entry name" value="GPR107/GPR108-like"/>
</dbReference>
<dbReference type="GO" id="GO:0005794">
    <property type="term" value="C:Golgi apparatus"/>
    <property type="evidence" value="ECO:0007669"/>
    <property type="project" value="TreeGrafter"/>
</dbReference>
<feature type="signal peptide" evidence="7">
    <location>
        <begin position="1"/>
        <end position="19"/>
    </location>
</feature>
<feature type="transmembrane region" description="Helical" evidence="6">
    <location>
        <begin position="198"/>
        <end position="216"/>
    </location>
</feature>
<dbReference type="KEGG" id="lsm:121125415"/>
<evidence type="ECO:0000256" key="3">
    <source>
        <dbReference type="ARBA" id="ARBA00022729"/>
    </source>
</evidence>
<evidence type="ECO:0000256" key="4">
    <source>
        <dbReference type="ARBA" id="ARBA00022989"/>
    </source>
</evidence>
<feature type="transmembrane region" description="Helical" evidence="6">
    <location>
        <begin position="303"/>
        <end position="321"/>
    </location>
</feature>
<organism evidence="9">
    <name type="scientific">Lepeophtheirus salmonis</name>
    <name type="common">Salmon louse</name>
    <name type="synonym">Caligus salmonis</name>
    <dbReference type="NCBI Taxonomy" id="72036"/>
    <lineage>
        <taxon>Eukaryota</taxon>
        <taxon>Metazoa</taxon>
        <taxon>Ecdysozoa</taxon>
        <taxon>Arthropoda</taxon>
        <taxon>Crustacea</taxon>
        <taxon>Multicrustacea</taxon>
        <taxon>Hexanauplia</taxon>
        <taxon>Copepoda</taxon>
        <taxon>Siphonostomatoida</taxon>
        <taxon>Caligidae</taxon>
        <taxon>Lepeophtheirus</taxon>
    </lineage>
</organism>
<keyword evidence="2 6" id="KW-0812">Transmembrane</keyword>
<evidence type="ECO:0000256" key="1">
    <source>
        <dbReference type="ARBA" id="ARBA00004141"/>
    </source>
</evidence>
<dbReference type="InterPro" id="IPR053937">
    <property type="entry name" value="GOST_TM"/>
</dbReference>
<accession>A0A0K2T6S7</accession>
<feature type="domain" description="GOST seven transmembrane" evidence="8">
    <location>
        <begin position="194"/>
        <end position="439"/>
    </location>
</feature>
<dbReference type="GO" id="GO:0016020">
    <property type="term" value="C:membrane"/>
    <property type="evidence" value="ECO:0007669"/>
    <property type="project" value="UniProtKB-SubCell"/>
</dbReference>
<feature type="transmembrane region" description="Helical" evidence="6">
    <location>
        <begin position="333"/>
        <end position="355"/>
    </location>
</feature>
<dbReference type="OrthoDB" id="6377336at2759"/>
<feature type="transmembrane region" description="Helical" evidence="6">
    <location>
        <begin position="228"/>
        <end position="245"/>
    </location>
</feature>
<keyword evidence="5 6" id="KW-0472">Membrane</keyword>
<feature type="transmembrane region" description="Helical" evidence="6">
    <location>
        <begin position="265"/>
        <end position="291"/>
    </location>
</feature>
<reference evidence="9" key="1">
    <citation type="submission" date="2014-05" db="EMBL/GenBank/DDBJ databases">
        <authorList>
            <person name="Chronopoulou M."/>
        </authorList>
    </citation>
    <scope>NUCLEOTIDE SEQUENCE</scope>
    <source>
        <tissue evidence="9">Whole organism</tissue>
    </source>
</reference>
<dbReference type="GeneID" id="121125415"/>
<dbReference type="Pfam" id="PF06814">
    <property type="entry name" value="GOST_TM"/>
    <property type="match status" value="1"/>
</dbReference>
<dbReference type="EMBL" id="HACA01003795">
    <property type="protein sequence ID" value="CDW21156.1"/>
    <property type="molecule type" value="Transcribed_RNA"/>
</dbReference>
<sequence length="501" mass="57593">MRFSSILWTLLLCLGWTHARKHHLVVSDDSRFSFPISKFGFYVGGFLDVNLTHFKMSNTTPVDYLGFTLERSLSRAVYSLDSDVEPRSCPLSVRSNEETMTLSLDFPSGKVIKYVPKEFESLRILPSEIPLIQDPETGFFSTTFRVIIDSVNQQGLYGFYFHNCLTPLLSTKVSFDLKVTEMNGESYLSAGEMPLPSLYLFASILFFISGVLWVIVLRKNGSERVFRIHWIMAALVFLKSLSLFFHGVNYHQIEIHGIHIESWAVLYYIIHLLKGGLLFFTIVLIGSGWAFIKHILSDKEKRIFMIVLPMQILANVAYIIVEESEEGDVNHNYWKDIFILVDLICCGAIFLPVVWSIRHLQESSGTDGKASISLEKLKLFKHFYIMVVCYIYFTRIIIYLLKITVPFKYEWLDETFLEAATFIFFVSTGYKFRPASNNPYFSVPTDDYEIEEVLVGKTAINEQVINRIKQKDTMPLLQDDDSDDDEGLIFIPESGKPEILN</sequence>
<protein>
    <submittedName>
        <fullName evidence="9">Lung seven transmembrane receptorlike [Tribolium castaneum]</fullName>
    </submittedName>
</protein>
<keyword evidence="4 6" id="KW-1133">Transmembrane helix</keyword>
<feature type="chain" id="PRO_5005487458" evidence="7">
    <location>
        <begin position="20"/>
        <end position="501"/>
    </location>
</feature>
<dbReference type="RefSeq" id="XP_040576547.1">
    <property type="nucleotide sequence ID" value="XM_040720613.2"/>
</dbReference>
<evidence type="ECO:0000256" key="5">
    <source>
        <dbReference type="ARBA" id="ARBA00023136"/>
    </source>
</evidence>
<feature type="transmembrane region" description="Helical" evidence="6">
    <location>
        <begin position="383"/>
        <end position="403"/>
    </location>
</feature>
<evidence type="ECO:0000313" key="9">
    <source>
        <dbReference type="EMBL" id="CDW21156.1"/>
    </source>
</evidence>
<evidence type="ECO:0000256" key="6">
    <source>
        <dbReference type="SAM" id="Phobius"/>
    </source>
</evidence>
<keyword evidence="3 7" id="KW-0732">Signal</keyword>
<proteinExistence type="predicted"/>
<dbReference type="PANTHER" id="PTHR21229">
    <property type="entry name" value="LUNG SEVEN TRANSMEMBRANE RECEPTOR"/>
    <property type="match status" value="1"/>
</dbReference>
<dbReference type="PANTHER" id="PTHR21229:SF2">
    <property type="entry name" value="RE59932P"/>
    <property type="match status" value="1"/>
</dbReference>
<dbReference type="AlphaFoldDB" id="A0A0K2T6S7"/>
<evidence type="ECO:0000259" key="8">
    <source>
        <dbReference type="Pfam" id="PF06814"/>
    </source>
</evidence>
<evidence type="ECO:0000256" key="7">
    <source>
        <dbReference type="SAM" id="SignalP"/>
    </source>
</evidence>